<name>A0A0G4LE92_VERLO</name>
<reference evidence="4 5" key="1">
    <citation type="submission" date="2015-05" db="EMBL/GenBank/DDBJ databases">
        <authorList>
            <person name="Fogelqvist Johan"/>
        </authorList>
    </citation>
    <scope>NUCLEOTIDE SEQUENCE [LARGE SCALE GENOMIC DNA]</scope>
    <source>
        <strain evidence="3">VL1</strain>
        <strain evidence="2">VL2</strain>
    </source>
</reference>
<feature type="region of interest" description="Disordered" evidence="1">
    <location>
        <begin position="251"/>
        <end position="277"/>
    </location>
</feature>
<dbReference type="Proteomes" id="UP000044602">
    <property type="component" value="Unassembled WGS sequence"/>
</dbReference>
<protein>
    <submittedName>
        <fullName evidence="3">Uncharacterized protein</fullName>
    </submittedName>
</protein>
<gene>
    <name evidence="3" type="ORF">BN1708_012820</name>
    <name evidence="2" type="ORF">BN1723_012099</name>
</gene>
<evidence type="ECO:0000313" key="3">
    <source>
        <dbReference type="EMBL" id="CRK20311.1"/>
    </source>
</evidence>
<evidence type="ECO:0000256" key="1">
    <source>
        <dbReference type="SAM" id="MobiDB-lite"/>
    </source>
</evidence>
<dbReference type="EMBL" id="CVQH01011447">
    <property type="protein sequence ID" value="CRK20311.1"/>
    <property type="molecule type" value="Genomic_DNA"/>
</dbReference>
<evidence type="ECO:0000313" key="5">
    <source>
        <dbReference type="Proteomes" id="UP000045706"/>
    </source>
</evidence>
<organism evidence="3 4">
    <name type="scientific">Verticillium longisporum</name>
    <name type="common">Verticillium dahliae var. longisporum</name>
    <dbReference type="NCBI Taxonomy" id="100787"/>
    <lineage>
        <taxon>Eukaryota</taxon>
        <taxon>Fungi</taxon>
        <taxon>Dikarya</taxon>
        <taxon>Ascomycota</taxon>
        <taxon>Pezizomycotina</taxon>
        <taxon>Sordariomycetes</taxon>
        <taxon>Hypocreomycetidae</taxon>
        <taxon>Glomerellales</taxon>
        <taxon>Plectosphaerellaceae</taxon>
        <taxon>Verticillium</taxon>
    </lineage>
</organism>
<proteinExistence type="predicted"/>
<dbReference type="EMBL" id="CVQI01010890">
    <property type="protein sequence ID" value="CRK20282.1"/>
    <property type="molecule type" value="Genomic_DNA"/>
</dbReference>
<evidence type="ECO:0000313" key="2">
    <source>
        <dbReference type="EMBL" id="CRK20282.1"/>
    </source>
</evidence>
<dbReference type="Proteomes" id="UP000045706">
    <property type="component" value="Unassembled WGS sequence"/>
</dbReference>
<keyword evidence="4" id="KW-1185">Reference proteome</keyword>
<sequence>MPLGHYWTVERLDSEHRHAVSQALSNILATDAALVTFAQIIDGLPICDIAWDTRGTKLTPQHPINSHIELCPGATAKAEQFRNDFQLEALVFKPELLQCFQSSSTSSRSFALRLLELTVSAIHQIGVLLFQLKPRIHDRTTTGNLEVDEVTSWERPPDMWSRVVPHPTLFTQSHFVAHEQYPDGIADMVGYWAEDRILGGVILFDHSSSWNEQNIEPNAYIHCGRDKITYRICQLLDDQQSRLIEFLRSSEKPPKERKARTNGPLPILPSSDNRTRIDQGDAIPVHKVYRDIWERAPPQKPRLRMQQYMDRRVLNELDYPELNFDEQMERFNDLNSQPKDE</sequence>
<dbReference type="AlphaFoldDB" id="A0A0G4LE92"/>
<accession>A0A0G4LE92</accession>
<evidence type="ECO:0000313" key="4">
    <source>
        <dbReference type="Proteomes" id="UP000044602"/>
    </source>
</evidence>